<feature type="region of interest" description="Disordered" evidence="1">
    <location>
        <begin position="33"/>
        <end position="69"/>
    </location>
</feature>
<evidence type="ECO:0000259" key="2">
    <source>
        <dbReference type="Pfam" id="PF15717"/>
    </source>
</evidence>
<protein>
    <recommendedName>
        <fullName evidence="2">Pericentriolar material 1 protein C-terminal domain-containing protein</fullName>
    </recommendedName>
</protein>
<dbReference type="PANTHER" id="PTHR14164:SF12">
    <property type="entry name" value="PERICENTRIOLAR MATERIAL 1 PROTEIN"/>
    <property type="match status" value="1"/>
</dbReference>
<feature type="compositionally biased region" description="Low complexity" evidence="1">
    <location>
        <begin position="168"/>
        <end position="179"/>
    </location>
</feature>
<dbReference type="OMA" id="RRSNEGW"/>
<evidence type="ECO:0000256" key="1">
    <source>
        <dbReference type="SAM" id="MobiDB-lite"/>
    </source>
</evidence>
<feature type="compositionally biased region" description="Polar residues" evidence="1">
    <location>
        <begin position="156"/>
        <end position="167"/>
    </location>
</feature>
<reference evidence="4" key="2">
    <citation type="submission" date="2021-02" db="UniProtKB">
        <authorList>
            <consortium name="EnsemblMetazoa"/>
        </authorList>
    </citation>
    <scope>IDENTIFICATION</scope>
    <source>
        <strain evidence="4">JHB</strain>
    </source>
</reference>
<proteinExistence type="predicted"/>
<dbReference type="InterPro" id="IPR031446">
    <property type="entry name" value="PCM1_C"/>
</dbReference>
<dbReference type="OrthoDB" id="2125770at2759"/>
<organism>
    <name type="scientific">Culex quinquefasciatus</name>
    <name type="common">Southern house mosquito</name>
    <name type="synonym">Culex pungens</name>
    <dbReference type="NCBI Taxonomy" id="7176"/>
    <lineage>
        <taxon>Eukaryota</taxon>
        <taxon>Metazoa</taxon>
        <taxon>Ecdysozoa</taxon>
        <taxon>Arthropoda</taxon>
        <taxon>Hexapoda</taxon>
        <taxon>Insecta</taxon>
        <taxon>Pterygota</taxon>
        <taxon>Neoptera</taxon>
        <taxon>Endopterygota</taxon>
        <taxon>Diptera</taxon>
        <taxon>Nematocera</taxon>
        <taxon>Culicoidea</taxon>
        <taxon>Culicidae</taxon>
        <taxon>Culicinae</taxon>
        <taxon>Culicini</taxon>
        <taxon>Culex</taxon>
        <taxon>Culex</taxon>
    </lineage>
</organism>
<dbReference type="InParanoid" id="B0W163"/>
<dbReference type="STRING" id="7176.B0W163"/>
<dbReference type="GO" id="GO:0034454">
    <property type="term" value="P:microtubule anchoring at centrosome"/>
    <property type="evidence" value="ECO:0007669"/>
    <property type="project" value="InterPro"/>
</dbReference>
<feature type="compositionally biased region" description="Polar residues" evidence="1">
    <location>
        <begin position="592"/>
        <end position="613"/>
    </location>
</feature>
<feature type="compositionally biased region" description="Low complexity" evidence="1">
    <location>
        <begin position="690"/>
        <end position="700"/>
    </location>
</feature>
<feature type="region of interest" description="Disordered" evidence="1">
    <location>
        <begin position="686"/>
        <end position="707"/>
    </location>
</feature>
<feature type="region of interest" description="Disordered" evidence="1">
    <location>
        <begin position="733"/>
        <end position="777"/>
    </location>
</feature>
<accession>B0W163</accession>
<dbReference type="Pfam" id="PF15717">
    <property type="entry name" value="PCM1_C"/>
    <property type="match status" value="1"/>
</dbReference>
<dbReference type="AlphaFoldDB" id="B0W163"/>
<dbReference type="HOGENOM" id="CLU_019855_0_0_1"/>
<dbReference type="PANTHER" id="PTHR14164">
    <property type="entry name" value="PERICENTRIOLAR MATERIAL 1-RELATED"/>
    <property type="match status" value="1"/>
</dbReference>
<dbReference type="VEuPathDB" id="VectorBase:CQUJHB011674"/>
<sequence>MSECLPVELVRLGYSRQNLLSSNSCKSNEDSCALGGGGGGGSTSTAHGSGGGANNGGGPALPVGGAATGSGSGNCTNNINNQIQQRNNSNVMNNNYGSGGSTSSNKYPPNFNRNNSFSNINQQQQQLDVGPNLQQPSCGSHQHYQSMPPEAAAASGSFQMSQSAFVHQQQVQQQQQQVQPHHTPLNQSSSFDLGELQFHTNPINLGLANKSGHPKGSAHKKYPLSLRSCRDANLAAAGEGSSNFYGVGAHAEMVSDLNLASASNYQHDSKSTSKLFEALKENVYQEVKNLITANESRPHFLIQLFRELQLISSDPLRQRTLQSIQELYNRYIESTLAQQQQQQGGDVQQQLQDGGVHVNNVGSNNLLSSGANEPVAGPSSQLAAENVEVVDMEVTQNYTNVRQQAQQQGFAFVPSAESTPIAGGSAKERDRNDLGLPSSEIINIIMGDIVGVINSVDYINDSVLYKIAGVICNHATGASNGLFHYQQQQQLPQQDQDRILGNPMLGPSMAAFLAQNDSDVISQEDFLRHLESWNRTDKDEFISNLENLLNNILLRSSAAEGDSAAVSSSNLNGDEEAQMRAQQQQHQHQHDSTLSAGDVSTDNNETFNPSENPFSPPGVVTAAAAAAVPLSLTRRVYGAVASSTSESDKMSNGGGGVSSSNGYASTTYDLAEADQICDTSLPGAGGAVGGAQPVAGPSGSSAGGVVGQEGFEDRWRVMQKKLDDDLADIIERNRNAERVAQEQQQQDQRHQQQQQQRRSNEGWQDENGEGNLDPEVRLRKWLEEL</sequence>
<feature type="region of interest" description="Disordered" evidence="1">
    <location>
        <begin position="564"/>
        <end position="615"/>
    </location>
</feature>
<feature type="compositionally biased region" description="Low complexity" evidence="1">
    <location>
        <begin position="88"/>
        <end position="126"/>
    </location>
</feature>
<feature type="domain" description="Pericentriolar material 1 protein C-terminal" evidence="2">
    <location>
        <begin position="274"/>
        <end position="342"/>
    </location>
</feature>
<gene>
    <name evidence="4" type="primary">6031718</name>
    <name evidence="3" type="ORF">CpipJ_CPIJ000824</name>
</gene>
<dbReference type="GO" id="GO:1905515">
    <property type="term" value="P:non-motile cilium assembly"/>
    <property type="evidence" value="ECO:0007669"/>
    <property type="project" value="TreeGrafter"/>
</dbReference>
<keyword evidence="5" id="KW-1185">Reference proteome</keyword>
<dbReference type="EMBL" id="DS231820">
    <property type="protein sequence ID" value="EDS44037.1"/>
    <property type="molecule type" value="Genomic_DNA"/>
</dbReference>
<dbReference type="InterPro" id="IPR024138">
    <property type="entry name" value="Pericentriolar_Pcm1"/>
</dbReference>
<dbReference type="KEGG" id="cqu:CpipJ_CPIJ000824"/>
<evidence type="ECO:0000313" key="5">
    <source>
        <dbReference type="Proteomes" id="UP000002320"/>
    </source>
</evidence>
<dbReference type="GO" id="GO:0071539">
    <property type="term" value="P:protein localization to centrosome"/>
    <property type="evidence" value="ECO:0007669"/>
    <property type="project" value="InterPro"/>
</dbReference>
<reference evidence="3" key="1">
    <citation type="submission" date="2007-03" db="EMBL/GenBank/DDBJ databases">
        <title>Annotation of Culex pipiens quinquefasciatus.</title>
        <authorList>
            <consortium name="The Broad Institute Genome Sequencing Platform"/>
            <person name="Atkinson P.W."/>
            <person name="Hemingway J."/>
            <person name="Christensen B.M."/>
            <person name="Higgs S."/>
            <person name="Kodira C."/>
            <person name="Hannick L."/>
            <person name="Megy K."/>
            <person name="O'Leary S."/>
            <person name="Pearson M."/>
            <person name="Haas B.J."/>
            <person name="Mauceli E."/>
            <person name="Wortman J.R."/>
            <person name="Lee N.H."/>
            <person name="Guigo R."/>
            <person name="Stanke M."/>
            <person name="Alvarado L."/>
            <person name="Amedeo P."/>
            <person name="Antoine C.H."/>
            <person name="Arensburger P."/>
            <person name="Bidwell S.L."/>
            <person name="Crawford M."/>
            <person name="Camaro F."/>
            <person name="Devon K."/>
            <person name="Engels R."/>
            <person name="Hammond M."/>
            <person name="Howarth C."/>
            <person name="Koehrsen M."/>
            <person name="Lawson D."/>
            <person name="Montgomery P."/>
            <person name="Nene V."/>
            <person name="Nusbaum C."/>
            <person name="Puiu D."/>
            <person name="Romero-Severson J."/>
            <person name="Severson D.W."/>
            <person name="Shumway M."/>
            <person name="Sisk P."/>
            <person name="Stolte C."/>
            <person name="Zeng Q."/>
            <person name="Eisenstadt E."/>
            <person name="Fraser-Liggett C."/>
            <person name="Strausberg R."/>
            <person name="Galagan J."/>
            <person name="Birren B."/>
            <person name="Collins F.H."/>
        </authorList>
    </citation>
    <scope>NUCLEOTIDE SEQUENCE [LARGE SCALE GENOMIC DNA]</scope>
    <source>
        <strain evidence="3">JHB</strain>
    </source>
</reference>
<dbReference type="GO" id="GO:0034451">
    <property type="term" value="C:centriolar satellite"/>
    <property type="evidence" value="ECO:0007669"/>
    <property type="project" value="TreeGrafter"/>
</dbReference>
<feature type="compositionally biased region" description="Gly residues" evidence="1">
    <location>
        <begin position="34"/>
        <end position="59"/>
    </location>
</feature>
<feature type="compositionally biased region" description="Polar residues" evidence="1">
    <location>
        <begin position="132"/>
        <end position="145"/>
    </location>
</feature>
<feature type="compositionally biased region" description="Low complexity" evidence="1">
    <location>
        <begin position="741"/>
        <end position="757"/>
    </location>
</feature>
<dbReference type="EnsemblMetazoa" id="CPIJ000824-RA">
    <property type="protein sequence ID" value="CPIJ000824-PA"/>
    <property type="gene ID" value="CPIJ000824"/>
</dbReference>
<dbReference type="eggNOG" id="ENOG502QRMF">
    <property type="taxonomic scope" value="Eukaryota"/>
</dbReference>
<name>B0W163_CULQU</name>
<dbReference type="VEuPathDB" id="VectorBase:CPIJ000824"/>
<evidence type="ECO:0000313" key="4">
    <source>
        <dbReference type="EnsemblMetazoa" id="CPIJ000824-PA"/>
    </source>
</evidence>
<feature type="region of interest" description="Disordered" evidence="1">
    <location>
        <begin position="88"/>
        <end position="183"/>
    </location>
</feature>
<dbReference type="Proteomes" id="UP000002320">
    <property type="component" value="Unassembled WGS sequence"/>
</dbReference>
<dbReference type="GO" id="GO:0036064">
    <property type="term" value="C:ciliary basal body"/>
    <property type="evidence" value="ECO:0007669"/>
    <property type="project" value="TreeGrafter"/>
</dbReference>
<evidence type="ECO:0000313" key="3">
    <source>
        <dbReference type="EMBL" id="EDS44037.1"/>
    </source>
</evidence>